<dbReference type="Gene3D" id="3.30.70.270">
    <property type="match status" value="1"/>
</dbReference>
<dbReference type="PANTHER" id="PTHR37984">
    <property type="entry name" value="PROTEIN CBG26694"/>
    <property type="match status" value="1"/>
</dbReference>
<dbReference type="EMBL" id="BAABME010004302">
    <property type="protein sequence ID" value="GAA0161877.1"/>
    <property type="molecule type" value="Genomic_DNA"/>
</dbReference>
<protein>
    <submittedName>
        <fullName evidence="1">Uncharacterized protein</fullName>
    </submittedName>
</protein>
<reference evidence="1 2" key="1">
    <citation type="submission" date="2024-01" db="EMBL/GenBank/DDBJ databases">
        <title>The complete chloroplast genome sequence of Lithospermum erythrorhizon: insights into the phylogenetic relationship among Boraginaceae species and the maternal lineages of purple gromwells.</title>
        <authorList>
            <person name="Okada T."/>
            <person name="Watanabe K."/>
        </authorList>
    </citation>
    <scope>NUCLEOTIDE SEQUENCE [LARGE SCALE GENOMIC DNA]</scope>
</reference>
<comment type="caution">
    <text evidence="1">The sequence shown here is derived from an EMBL/GenBank/DDBJ whole genome shotgun (WGS) entry which is preliminary data.</text>
</comment>
<proteinExistence type="predicted"/>
<evidence type="ECO:0000313" key="1">
    <source>
        <dbReference type="EMBL" id="GAA0161877.1"/>
    </source>
</evidence>
<name>A0AAV3QI89_LITER</name>
<dbReference type="InterPro" id="IPR043128">
    <property type="entry name" value="Rev_trsase/Diguanyl_cyclase"/>
</dbReference>
<keyword evidence="2" id="KW-1185">Reference proteome</keyword>
<dbReference type="AlphaFoldDB" id="A0AAV3QI89"/>
<sequence length="123" mass="13842">MNPLKCAFRVTLGKFLGYVVERHGIEIEQVNIYAIVAMPEPRNLHEFKSLQGKLAYLRRFISNLAGKCQPFSRLMKKGATYVWDAACSAAFQDVKGYLMSPPVLAAPIQGKTFILHVADKRNQ</sequence>
<organism evidence="1 2">
    <name type="scientific">Lithospermum erythrorhizon</name>
    <name type="common">Purple gromwell</name>
    <name type="synonym">Lithospermum officinale var. erythrorhizon</name>
    <dbReference type="NCBI Taxonomy" id="34254"/>
    <lineage>
        <taxon>Eukaryota</taxon>
        <taxon>Viridiplantae</taxon>
        <taxon>Streptophyta</taxon>
        <taxon>Embryophyta</taxon>
        <taxon>Tracheophyta</taxon>
        <taxon>Spermatophyta</taxon>
        <taxon>Magnoliopsida</taxon>
        <taxon>eudicotyledons</taxon>
        <taxon>Gunneridae</taxon>
        <taxon>Pentapetalae</taxon>
        <taxon>asterids</taxon>
        <taxon>lamiids</taxon>
        <taxon>Boraginales</taxon>
        <taxon>Boraginaceae</taxon>
        <taxon>Boraginoideae</taxon>
        <taxon>Lithospermeae</taxon>
        <taxon>Lithospermum</taxon>
    </lineage>
</organism>
<accession>A0AAV3QI89</accession>
<evidence type="ECO:0000313" key="2">
    <source>
        <dbReference type="Proteomes" id="UP001454036"/>
    </source>
</evidence>
<dbReference type="Proteomes" id="UP001454036">
    <property type="component" value="Unassembled WGS sequence"/>
</dbReference>
<dbReference type="SUPFAM" id="SSF56672">
    <property type="entry name" value="DNA/RNA polymerases"/>
    <property type="match status" value="1"/>
</dbReference>
<dbReference type="PANTHER" id="PTHR37984:SF5">
    <property type="entry name" value="PROTEIN NYNRIN-LIKE"/>
    <property type="match status" value="1"/>
</dbReference>
<dbReference type="InterPro" id="IPR050951">
    <property type="entry name" value="Retrovirus_Pol_polyprotein"/>
</dbReference>
<dbReference type="InterPro" id="IPR043502">
    <property type="entry name" value="DNA/RNA_pol_sf"/>
</dbReference>
<gene>
    <name evidence="1" type="ORF">LIER_18094</name>
</gene>